<dbReference type="KEGG" id="dpp:DICPUDRAFT_38570"/>
<accession>F0ZUR8</accession>
<dbReference type="EMBL" id="GL871199">
    <property type="protein sequence ID" value="EGC32313.1"/>
    <property type="molecule type" value="Genomic_DNA"/>
</dbReference>
<evidence type="ECO:0000313" key="3">
    <source>
        <dbReference type="EMBL" id="EGC32313.1"/>
    </source>
</evidence>
<dbReference type="Pfam" id="PF14938">
    <property type="entry name" value="SNAP"/>
    <property type="match status" value="1"/>
</dbReference>
<proteinExistence type="predicted"/>
<dbReference type="OrthoDB" id="10249246at2759"/>
<gene>
    <name evidence="3" type="ORF">DICPUDRAFT_38570</name>
</gene>
<dbReference type="VEuPathDB" id="AmoebaDB:DICPUDRAFT_38570"/>
<keyword evidence="1" id="KW-0802">TPR repeat</keyword>
<dbReference type="SUPFAM" id="SSF48452">
    <property type="entry name" value="TPR-like"/>
    <property type="match status" value="1"/>
</dbReference>
<protein>
    <submittedName>
        <fullName evidence="3">Uncharacterized protein</fullName>
    </submittedName>
</protein>
<evidence type="ECO:0000256" key="2">
    <source>
        <dbReference type="SAM" id="Coils"/>
    </source>
</evidence>
<name>F0ZUR8_DICPU</name>
<feature type="repeat" description="TPR" evidence="1">
    <location>
        <begin position="125"/>
        <end position="158"/>
    </location>
</feature>
<dbReference type="Gene3D" id="1.25.40.10">
    <property type="entry name" value="Tetratricopeptide repeat domain"/>
    <property type="match status" value="1"/>
</dbReference>
<dbReference type="PANTHER" id="PTHR16797">
    <property type="entry name" value="FACTOR VIII-ASSOCIATED GENE 1"/>
    <property type="match status" value="1"/>
</dbReference>
<dbReference type="InterPro" id="IPR011990">
    <property type="entry name" value="TPR-like_helical_dom_sf"/>
</dbReference>
<dbReference type="InParanoid" id="F0ZUR8"/>
<dbReference type="AlphaFoldDB" id="F0ZUR8"/>
<dbReference type="eggNOG" id="ENOG502QQQW">
    <property type="taxonomic scope" value="Eukaryota"/>
</dbReference>
<sequence length="369" mass="41913">MSHLIDSYKLISAKLKKKKFPMRKPNYGEAIDQFTQVMNSFKREGNNIYAAFCCLSISRCEQAIKSSSSAEASCYIDAGYLIWENEIQTSETEIISFEENIPEAINCYLLAIKIYQNYKRFSIMGTLYFEMATILKKLNKLEEAAENFQKAAEIQRTESPISSINSLKEAAYCKVMEWDYKGACDYLDMIVTIASETTQPLESRMNQLSLFSNSEDSIINNNNNNNSSNINSINSFYNNNNNNNNFSSSSSTININNNTILPSSVSISLYPFLLIESRVSLFLLYILQDSFPKAQAQLSKLVTDINDQQYGTGSELSEETIAILNNLFIACERKEVNGLPAIQRELWSSLNDLQNDILQRIWCANKMLV</sequence>
<dbReference type="InterPro" id="IPR019734">
    <property type="entry name" value="TPR_rpt"/>
</dbReference>
<reference evidence="4" key="1">
    <citation type="journal article" date="2011" name="Genome Biol.">
        <title>Comparative genomics of the social amoebae Dictyostelium discoideum and Dictyostelium purpureum.</title>
        <authorList>
            <consortium name="US DOE Joint Genome Institute (JGI-PGF)"/>
            <person name="Sucgang R."/>
            <person name="Kuo A."/>
            <person name="Tian X."/>
            <person name="Salerno W."/>
            <person name="Parikh A."/>
            <person name="Feasley C.L."/>
            <person name="Dalin E."/>
            <person name="Tu H."/>
            <person name="Huang E."/>
            <person name="Barry K."/>
            <person name="Lindquist E."/>
            <person name="Shapiro H."/>
            <person name="Bruce D."/>
            <person name="Schmutz J."/>
            <person name="Salamov A."/>
            <person name="Fey P."/>
            <person name="Gaudet P."/>
            <person name="Anjard C."/>
            <person name="Babu M.M."/>
            <person name="Basu S."/>
            <person name="Bushmanova Y."/>
            <person name="van der Wel H."/>
            <person name="Katoh-Kurasawa M."/>
            <person name="Dinh C."/>
            <person name="Coutinho P.M."/>
            <person name="Saito T."/>
            <person name="Elias M."/>
            <person name="Schaap P."/>
            <person name="Kay R.R."/>
            <person name="Henrissat B."/>
            <person name="Eichinger L."/>
            <person name="Rivero F."/>
            <person name="Putnam N.H."/>
            <person name="West C.M."/>
            <person name="Loomis W.F."/>
            <person name="Chisholm R.L."/>
            <person name="Shaulsky G."/>
            <person name="Strassmann J.E."/>
            <person name="Queller D.C."/>
            <person name="Kuspa A."/>
            <person name="Grigoriev I.V."/>
        </authorList>
    </citation>
    <scope>NUCLEOTIDE SEQUENCE [LARGE SCALE GENOMIC DNA]</scope>
    <source>
        <strain evidence="4">QSDP1</strain>
    </source>
</reference>
<keyword evidence="4" id="KW-1185">Reference proteome</keyword>
<feature type="coiled-coil region" evidence="2">
    <location>
        <begin position="131"/>
        <end position="158"/>
    </location>
</feature>
<dbReference type="PROSITE" id="PS50005">
    <property type="entry name" value="TPR"/>
    <property type="match status" value="1"/>
</dbReference>
<keyword evidence="2" id="KW-0175">Coiled coil</keyword>
<dbReference type="Proteomes" id="UP000001064">
    <property type="component" value="Unassembled WGS sequence"/>
</dbReference>
<dbReference type="GO" id="GO:0099518">
    <property type="term" value="P:vesicle cytoskeletal trafficking"/>
    <property type="evidence" value="ECO:0000318"/>
    <property type="project" value="GO_Central"/>
</dbReference>
<dbReference type="GeneID" id="10507345"/>
<dbReference type="FunCoup" id="F0ZUR8">
    <property type="interactions" value="19"/>
</dbReference>
<dbReference type="OMA" id="RCEQAIK"/>
<dbReference type="GO" id="GO:0005769">
    <property type="term" value="C:early endosome"/>
    <property type="evidence" value="ECO:0000318"/>
    <property type="project" value="GO_Central"/>
</dbReference>
<dbReference type="InterPro" id="IPR039494">
    <property type="entry name" value="F8A"/>
</dbReference>
<evidence type="ECO:0000313" key="4">
    <source>
        <dbReference type="Proteomes" id="UP000001064"/>
    </source>
</evidence>
<evidence type="ECO:0000256" key="1">
    <source>
        <dbReference type="PROSITE-ProRule" id="PRU00339"/>
    </source>
</evidence>
<dbReference type="PANTHER" id="PTHR16797:SF4">
    <property type="entry name" value="40-KDA HUNTINGTIN-ASSOCIATED PROTEIN"/>
    <property type="match status" value="1"/>
</dbReference>
<organism evidence="3 4">
    <name type="scientific">Dictyostelium purpureum</name>
    <name type="common">Slime mold</name>
    <dbReference type="NCBI Taxonomy" id="5786"/>
    <lineage>
        <taxon>Eukaryota</taxon>
        <taxon>Amoebozoa</taxon>
        <taxon>Evosea</taxon>
        <taxon>Eumycetozoa</taxon>
        <taxon>Dictyostelia</taxon>
        <taxon>Dictyosteliales</taxon>
        <taxon>Dictyosteliaceae</taxon>
        <taxon>Dictyostelium</taxon>
    </lineage>
</organism>
<dbReference type="RefSeq" id="XP_003291155.1">
    <property type="nucleotide sequence ID" value="XM_003291107.1"/>
</dbReference>